<evidence type="ECO:0000256" key="1">
    <source>
        <dbReference type="ARBA" id="ARBA00001933"/>
    </source>
</evidence>
<evidence type="ECO:0000256" key="7">
    <source>
        <dbReference type="ARBA" id="ARBA00022679"/>
    </source>
</evidence>
<comment type="cofactor">
    <cofactor evidence="1 11">
        <name>pyridoxal 5'-phosphate</name>
        <dbReference type="ChEBI" id="CHEBI:597326"/>
    </cofactor>
</comment>
<dbReference type="InterPro" id="IPR015421">
    <property type="entry name" value="PyrdxlP-dep_Trfase_major"/>
</dbReference>
<evidence type="ECO:0000256" key="11">
    <source>
        <dbReference type="HAMAP-Rule" id="MF_01023"/>
    </source>
</evidence>
<dbReference type="EC" id="2.6.1.9" evidence="11"/>
<keyword evidence="9 11" id="KW-0368">Histidine biosynthesis</keyword>
<organism evidence="13 14">
    <name type="scientific">Thioclava indica</name>
    <dbReference type="NCBI Taxonomy" id="1353528"/>
    <lineage>
        <taxon>Bacteria</taxon>
        <taxon>Pseudomonadati</taxon>
        <taxon>Pseudomonadota</taxon>
        <taxon>Alphaproteobacteria</taxon>
        <taxon>Rhodobacterales</taxon>
        <taxon>Paracoccaceae</taxon>
        <taxon>Thioclava</taxon>
    </lineage>
</organism>
<proteinExistence type="inferred from homology"/>
<dbReference type="GO" id="GO:0004400">
    <property type="term" value="F:histidinol-phosphate transaminase activity"/>
    <property type="evidence" value="ECO:0007669"/>
    <property type="project" value="UniProtKB-UniRule"/>
</dbReference>
<dbReference type="InterPro" id="IPR015422">
    <property type="entry name" value="PyrdxlP-dep_Trfase_small"/>
</dbReference>
<dbReference type="UniPathway" id="UPA00031">
    <property type="reaction ID" value="UER00012"/>
</dbReference>
<dbReference type="Pfam" id="PF00155">
    <property type="entry name" value="Aminotran_1_2"/>
    <property type="match status" value="1"/>
</dbReference>
<comment type="pathway">
    <text evidence="2 11">Amino-acid biosynthesis; L-histidine biosynthesis; L-histidine from 5-phospho-alpha-D-ribose 1-diphosphate: step 7/9.</text>
</comment>
<protein>
    <recommendedName>
        <fullName evidence="11">Histidinol-phosphate aminotransferase</fullName>
        <ecNumber evidence="11">2.6.1.9</ecNumber>
    </recommendedName>
    <alternativeName>
        <fullName evidence="11">Imidazole acetol-phosphate transaminase</fullName>
    </alternativeName>
</protein>
<dbReference type="PROSITE" id="PS00599">
    <property type="entry name" value="AA_TRANSFER_CLASS_2"/>
    <property type="match status" value="1"/>
</dbReference>
<dbReference type="PANTHER" id="PTHR43643:SF6">
    <property type="entry name" value="HISTIDINOL-PHOSPHATE AMINOTRANSFERASE"/>
    <property type="match status" value="1"/>
</dbReference>
<feature type="domain" description="Aminotransferase class I/classII large" evidence="12">
    <location>
        <begin position="40"/>
        <end position="365"/>
    </location>
</feature>
<dbReference type="GO" id="GO:0000105">
    <property type="term" value="P:L-histidine biosynthetic process"/>
    <property type="evidence" value="ECO:0007669"/>
    <property type="project" value="UniProtKB-UniRule"/>
</dbReference>
<sequence>MSASFPTDLIRKDVADLPTYNAGLALDQFKAKYGVDCLAKLDSNESPLGPSPRAVQAMQKAAAGVWRYPDAGNAGLRAKIAEQANTTSENVIFGNGSEDLIGALFRATIRPNDHVVTICPSFGLHEFGAMMFGATVTKVPFNADWSFPVAGLCDALKSKPRVLIFSSPSNPAGPAISEQEFRTILAAADPATLVCFDEAYVEFIAPDQQFDALAILAETGHPGLILRTFSKAFGLAGVRVGYGVATDTQLITAMMKTRNPFGVNALAVAAASEAIDDTAHLARVVAQATSERDRVAAALSAKGFVCAPSQANFVFFDTGAPASVLVEKLRTKGVLIKAWQEAPYENWARVTIGSPDENDIFLNAL</sequence>
<dbReference type="InterPro" id="IPR001917">
    <property type="entry name" value="Aminotrans_II_pyridoxalP_BS"/>
</dbReference>
<evidence type="ECO:0000259" key="12">
    <source>
        <dbReference type="Pfam" id="PF00155"/>
    </source>
</evidence>
<gene>
    <name evidence="11" type="primary">hisC</name>
    <name evidence="13" type="ORF">DT23_12315</name>
</gene>
<keyword evidence="6 11" id="KW-0028">Amino-acid biosynthesis</keyword>
<evidence type="ECO:0000256" key="4">
    <source>
        <dbReference type="ARBA" id="ARBA00011738"/>
    </source>
</evidence>
<dbReference type="Proteomes" id="UP000027471">
    <property type="component" value="Unassembled WGS sequence"/>
</dbReference>
<dbReference type="EMBL" id="AUNB01000015">
    <property type="protein sequence ID" value="KEO60742.1"/>
    <property type="molecule type" value="Genomic_DNA"/>
</dbReference>
<feature type="modified residue" description="N6-(pyridoxal phosphate)lysine" evidence="11">
    <location>
        <position position="231"/>
    </location>
</feature>
<dbReference type="eggNOG" id="COG0079">
    <property type="taxonomic scope" value="Bacteria"/>
</dbReference>
<evidence type="ECO:0000256" key="6">
    <source>
        <dbReference type="ARBA" id="ARBA00022605"/>
    </source>
</evidence>
<dbReference type="InterPro" id="IPR005861">
    <property type="entry name" value="HisP_aminotrans"/>
</dbReference>
<name>A0A074KGR1_9RHOB</name>
<keyword evidence="14" id="KW-1185">Reference proteome</keyword>
<dbReference type="GO" id="GO:0030170">
    <property type="term" value="F:pyridoxal phosphate binding"/>
    <property type="evidence" value="ECO:0007669"/>
    <property type="project" value="InterPro"/>
</dbReference>
<dbReference type="RefSeq" id="WP_038129040.1">
    <property type="nucleotide sequence ID" value="NZ_AUNB01000015.1"/>
</dbReference>
<evidence type="ECO:0000256" key="8">
    <source>
        <dbReference type="ARBA" id="ARBA00022898"/>
    </source>
</evidence>
<dbReference type="STRING" id="1353528.DT23_12315"/>
<evidence type="ECO:0000313" key="13">
    <source>
        <dbReference type="EMBL" id="KEO60742.1"/>
    </source>
</evidence>
<evidence type="ECO:0000313" key="14">
    <source>
        <dbReference type="Proteomes" id="UP000027471"/>
    </source>
</evidence>
<dbReference type="SUPFAM" id="SSF53383">
    <property type="entry name" value="PLP-dependent transferases"/>
    <property type="match status" value="1"/>
</dbReference>
<comment type="catalytic activity">
    <reaction evidence="10 11">
        <text>L-histidinol phosphate + 2-oxoglutarate = 3-(imidazol-4-yl)-2-oxopropyl phosphate + L-glutamate</text>
        <dbReference type="Rhea" id="RHEA:23744"/>
        <dbReference type="ChEBI" id="CHEBI:16810"/>
        <dbReference type="ChEBI" id="CHEBI:29985"/>
        <dbReference type="ChEBI" id="CHEBI:57766"/>
        <dbReference type="ChEBI" id="CHEBI:57980"/>
        <dbReference type="EC" id="2.6.1.9"/>
    </reaction>
</comment>
<dbReference type="Gene3D" id="3.40.640.10">
    <property type="entry name" value="Type I PLP-dependent aspartate aminotransferase-like (Major domain)"/>
    <property type="match status" value="1"/>
</dbReference>
<dbReference type="AlphaFoldDB" id="A0A074KGR1"/>
<dbReference type="CDD" id="cd00609">
    <property type="entry name" value="AAT_like"/>
    <property type="match status" value="1"/>
</dbReference>
<dbReference type="InterPro" id="IPR004839">
    <property type="entry name" value="Aminotransferase_I/II_large"/>
</dbReference>
<evidence type="ECO:0000256" key="10">
    <source>
        <dbReference type="ARBA" id="ARBA00047481"/>
    </source>
</evidence>
<accession>A0A074KGR1</accession>
<comment type="subunit">
    <text evidence="4 11">Homodimer.</text>
</comment>
<comment type="similarity">
    <text evidence="3 11">Belongs to the class-II pyridoxal-phosphate-dependent aminotransferase family. Histidinol-phosphate aminotransferase subfamily.</text>
</comment>
<evidence type="ECO:0000256" key="9">
    <source>
        <dbReference type="ARBA" id="ARBA00023102"/>
    </source>
</evidence>
<dbReference type="InterPro" id="IPR015424">
    <property type="entry name" value="PyrdxlP-dep_Trfase"/>
</dbReference>
<dbReference type="NCBIfam" id="TIGR01141">
    <property type="entry name" value="hisC"/>
    <property type="match status" value="1"/>
</dbReference>
<dbReference type="HAMAP" id="MF_01023">
    <property type="entry name" value="HisC_aminotrans_2"/>
    <property type="match status" value="1"/>
</dbReference>
<dbReference type="InterPro" id="IPR050106">
    <property type="entry name" value="HistidinolP_aminotransfase"/>
</dbReference>
<reference evidence="13 14" key="1">
    <citation type="journal article" date="2015" name="Antonie Van Leeuwenhoek">
        <title>Thioclava indica sp. nov., isolated from surface seawater of the Indian Ocean.</title>
        <authorList>
            <person name="Liu Y."/>
            <person name="Lai Q."/>
            <person name="Du J."/>
            <person name="Xu H."/>
            <person name="Jiang L."/>
            <person name="Shao Z."/>
        </authorList>
    </citation>
    <scope>NUCLEOTIDE SEQUENCE [LARGE SCALE GENOMIC DNA]</scope>
    <source>
        <strain evidence="13 14">DT23-4</strain>
    </source>
</reference>
<dbReference type="Gene3D" id="3.90.1150.10">
    <property type="entry name" value="Aspartate Aminotransferase, domain 1"/>
    <property type="match status" value="1"/>
</dbReference>
<keyword evidence="5 11" id="KW-0032">Aminotransferase</keyword>
<evidence type="ECO:0000256" key="5">
    <source>
        <dbReference type="ARBA" id="ARBA00022576"/>
    </source>
</evidence>
<comment type="caution">
    <text evidence="13">The sequence shown here is derived from an EMBL/GenBank/DDBJ whole genome shotgun (WGS) entry which is preliminary data.</text>
</comment>
<evidence type="ECO:0000256" key="3">
    <source>
        <dbReference type="ARBA" id="ARBA00007970"/>
    </source>
</evidence>
<dbReference type="OrthoDB" id="9809616at2"/>
<keyword evidence="7 11" id="KW-0808">Transferase</keyword>
<dbReference type="PANTHER" id="PTHR43643">
    <property type="entry name" value="HISTIDINOL-PHOSPHATE AMINOTRANSFERASE 2"/>
    <property type="match status" value="1"/>
</dbReference>
<evidence type="ECO:0000256" key="2">
    <source>
        <dbReference type="ARBA" id="ARBA00005011"/>
    </source>
</evidence>
<keyword evidence="8 11" id="KW-0663">Pyridoxal phosphate</keyword>